<dbReference type="Proteomes" id="UP001165064">
    <property type="component" value="Unassembled WGS sequence"/>
</dbReference>
<accession>A0ACB5SXS3</accession>
<dbReference type="EMBL" id="BSXS01001479">
    <property type="protein sequence ID" value="GME76301.1"/>
    <property type="molecule type" value="Genomic_DNA"/>
</dbReference>
<comment type="caution">
    <text evidence="1">The sequence shown here is derived from an EMBL/GenBank/DDBJ whole genome shotgun (WGS) entry which is preliminary data.</text>
</comment>
<gene>
    <name evidence="1" type="ORF">Amon02_000253900</name>
</gene>
<protein>
    <submittedName>
        <fullName evidence="1">Unnamed protein product</fullName>
    </submittedName>
</protein>
<reference evidence="1" key="1">
    <citation type="submission" date="2023-04" db="EMBL/GenBank/DDBJ databases">
        <title>Ambrosiozyma monospora NBRC 10751.</title>
        <authorList>
            <person name="Ichikawa N."/>
            <person name="Sato H."/>
            <person name="Tonouchi N."/>
        </authorList>
    </citation>
    <scope>NUCLEOTIDE SEQUENCE</scope>
    <source>
        <strain evidence="1">NBRC 10751</strain>
    </source>
</reference>
<proteinExistence type="predicted"/>
<evidence type="ECO:0000313" key="1">
    <source>
        <dbReference type="EMBL" id="GME76301.1"/>
    </source>
</evidence>
<organism evidence="1 2">
    <name type="scientific">Ambrosiozyma monospora</name>
    <name type="common">Yeast</name>
    <name type="synonym">Endomycopsis monosporus</name>
    <dbReference type="NCBI Taxonomy" id="43982"/>
    <lineage>
        <taxon>Eukaryota</taxon>
        <taxon>Fungi</taxon>
        <taxon>Dikarya</taxon>
        <taxon>Ascomycota</taxon>
        <taxon>Saccharomycotina</taxon>
        <taxon>Pichiomycetes</taxon>
        <taxon>Pichiales</taxon>
        <taxon>Pichiaceae</taxon>
        <taxon>Ambrosiozyma</taxon>
    </lineage>
</organism>
<name>A0ACB5SXS3_AMBMO</name>
<keyword evidence="2" id="KW-1185">Reference proteome</keyword>
<evidence type="ECO:0000313" key="2">
    <source>
        <dbReference type="Proteomes" id="UP001165064"/>
    </source>
</evidence>
<sequence>MSQYKELGTYHKGFHQFLNVSSEKLTPITSSRVTKAREKLGKLTLVQFFDLSTDVYDELQRRINESHEQPKHLLPKSNYHPKRNQAREKLAALPSSRFKDLVNDVYVEIEKRDPSIVNGGPSKLTLDTNAINKEGRKKPKTPTDDKKLDLPAADSPSQREIKTGNVVPKKAELTWSSDEDEEDDINLDEKLKLSKLTDIETPQNNFDDYSPIQLDMGTASHSDVVNPPLKSPTSVRSGGSKVSSSHMKTPSLASHLSGARDLGSDDGDSNLKKQLNMIKQEKNDLQHKHDLLFSENESLKSDLKDHESLAKELKKLRAENTRLLEQKSSQSDGLKSLQDDSDKLIEMEQKYDALQDKYLDDTQKMMKGNEELSSEIETLMKDFTAIKEANEKKSSELSKLQAKYDKLLEEHSTFQGADRELSMVKDEYDNLKEDNARLKATHNSLLNEHAKLKKTFNQLKRDHDDLKEEFSKLESDFAETENSCNVLKEEKSILKTSNTKLKDQNAKLKDLQDNLKDQNEILKSSFEALKEEHRALKDSHISLKKQSLDRSLDRSSPLFMDSTDSLHGNAAGLAKSLGLPSTSAATVASLKSMSIQDSTLNEKEISYWQNKFQKERANQVFQHLSQTIPDAPNFSAFASSTGLISLTTVSEFYSSVETFLTYLVESESIQTKTLFERIASVVSSAKAIGFQAYNGMEEENINIRKLQNTTASALSNTRYYALTNGVVPRLLLDVSISDIYETVCDIVKDVKINAKENKRAPGARRLTNDSAYDKRSSTGSRSSLSSIPVPKATHGDDSMSVRPLRITQRLTTMEENGGPISRSDKPPSLASQRRPLSPVVVSIPIDHSSSGAFPDQSTPNKPGIFGGRPLLRPIVYQTPQI</sequence>